<dbReference type="OrthoDB" id="543156at2759"/>
<evidence type="ECO:0000256" key="4">
    <source>
        <dbReference type="ARBA" id="ARBA00038493"/>
    </source>
</evidence>
<evidence type="ECO:0000256" key="2">
    <source>
        <dbReference type="ARBA" id="ARBA00023016"/>
    </source>
</evidence>
<dbReference type="PANTHER" id="PTHR48094">
    <property type="entry name" value="PROTEIN/NUCLEIC ACID DEGLYCASE DJ-1-RELATED"/>
    <property type="match status" value="1"/>
</dbReference>
<evidence type="ECO:0000256" key="3">
    <source>
        <dbReference type="ARBA" id="ARBA00023239"/>
    </source>
</evidence>
<dbReference type="STRING" id="933852.A0A0C3AE72"/>
<accession>A0A0C3AE72</accession>
<organism evidence="7 8">
    <name type="scientific">Serendipita vermifera MAFF 305830</name>
    <dbReference type="NCBI Taxonomy" id="933852"/>
    <lineage>
        <taxon>Eukaryota</taxon>
        <taxon>Fungi</taxon>
        <taxon>Dikarya</taxon>
        <taxon>Basidiomycota</taxon>
        <taxon>Agaricomycotina</taxon>
        <taxon>Agaricomycetes</taxon>
        <taxon>Sebacinales</taxon>
        <taxon>Serendipitaceae</taxon>
        <taxon>Serendipita</taxon>
    </lineage>
</organism>
<keyword evidence="3" id="KW-0456">Lyase</keyword>
<dbReference type="GO" id="GO:0005737">
    <property type="term" value="C:cytoplasm"/>
    <property type="evidence" value="ECO:0007669"/>
    <property type="project" value="TreeGrafter"/>
</dbReference>
<reference evidence="8" key="2">
    <citation type="submission" date="2015-01" db="EMBL/GenBank/DDBJ databases">
        <title>Evolutionary Origins and Diversification of the Mycorrhizal Mutualists.</title>
        <authorList>
            <consortium name="DOE Joint Genome Institute"/>
            <consortium name="Mycorrhizal Genomics Consortium"/>
            <person name="Kohler A."/>
            <person name="Kuo A."/>
            <person name="Nagy L.G."/>
            <person name="Floudas D."/>
            <person name="Copeland A."/>
            <person name="Barry K.W."/>
            <person name="Cichocki N."/>
            <person name="Veneault-Fourrey C."/>
            <person name="LaButti K."/>
            <person name="Lindquist E.A."/>
            <person name="Lipzen A."/>
            <person name="Lundell T."/>
            <person name="Morin E."/>
            <person name="Murat C."/>
            <person name="Riley R."/>
            <person name="Ohm R."/>
            <person name="Sun H."/>
            <person name="Tunlid A."/>
            <person name="Henrissat B."/>
            <person name="Grigoriev I.V."/>
            <person name="Hibbett D.S."/>
            <person name="Martin F."/>
        </authorList>
    </citation>
    <scope>NUCLEOTIDE SEQUENCE [LARGE SCALE GENOMIC DNA]</scope>
    <source>
        <strain evidence="8">MAFF 305830</strain>
    </source>
</reference>
<dbReference type="Proteomes" id="UP000054097">
    <property type="component" value="Unassembled WGS sequence"/>
</dbReference>
<dbReference type="HOGENOM" id="CLU_070319_2_0_1"/>
<evidence type="ECO:0000313" key="7">
    <source>
        <dbReference type="EMBL" id="KIM22955.1"/>
    </source>
</evidence>
<sequence length="229" mass="24287">MTQKKVLFVFTSADKLLDENATPTGWYLPEAAHPYYVLQEHVNIDFASPKGPNPPIDPESIKMFKSDDGSMAFLNDAIVTSKMASAMPLNQVKASDYDAVFYVGGHGPVIDLASDPTNASLASEFYRNGKIVAAVCHGPAALVGVTGNDGKSIFAGRQVTGFSDEEEEAVGMSASVPFLLESRISELGGKYEKSSKNFEAHVVKDGTLISGQNPLSAKGVGEAILKALA</sequence>
<evidence type="ECO:0000313" key="8">
    <source>
        <dbReference type="Proteomes" id="UP000054097"/>
    </source>
</evidence>
<dbReference type="EC" id="4.2.1.130" evidence="1"/>
<comment type="catalytic activity">
    <reaction evidence="5">
        <text>methylglyoxal + H2O = (R)-lactate + H(+)</text>
        <dbReference type="Rhea" id="RHEA:27754"/>
        <dbReference type="ChEBI" id="CHEBI:15377"/>
        <dbReference type="ChEBI" id="CHEBI:15378"/>
        <dbReference type="ChEBI" id="CHEBI:16004"/>
        <dbReference type="ChEBI" id="CHEBI:17158"/>
        <dbReference type="EC" id="4.2.1.130"/>
    </reaction>
</comment>
<dbReference type="AlphaFoldDB" id="A0A0C3AE72"/>
<feature type="domain" description="DJ-1/PfpI" evidence="6">
    <location>
        <begin position="30"/>
        <end position="226"/>
    </location>
</feature>
<comment type="similarity">
    <text evidence="4">Belongs to the peptidase C56 family. HSP31-like subfamily.</text>
</comment>
<evidence type="ECO:0000259" key="6">
    <source>
        <dbReference type="Pfam" id="PF01965"/>
    </source>
</evidence>
<dbReference type="SUPFAM" id="SSF52317">
    <property type="entry name" value="Class I glutamine amidotransferase-like"/>
    <property type="match status" value="1"/>
</dbReference>
<dbReference type="PANTHER" id="PTHR48094:SF11">
    <property type="entry name" value="GLUTATHIONE-INDEPENDENT GLYOXALASE HSP31-RELATED"/>
    <property type="match status" value="1"/>
</dbReference>
<dbReference type="InterPro" id="IPR029062">
    <property type="entry name" value="Class_I_gatase-like"/>
</dbReference>
<evidence type="ECO:0000256" key="5">
    <source>
        <dbReference type="ARBA" id="ARBA00048082"/>
    </source>
</evidence>
<dbReference type="Gene3D" id="3.40.50.880">
    <property type="match status" value="1"/>
</dbReference>
<reference evidence="7 8" key="1">
    <citation type="submission" date="2014-04" db="EMBL/GenBank/DDBJ databases">
        <authorList>
            <consortium name="DOE Joint Genome Institute"/>
            <person name="Kuo A."/>
            <person name="Zuccaro A."/>
            <person name="Kohler A."/>
            <person name="Nagy L.G."/>
            <person name="Floudas D."/>
            <person name="Copeland A."/>
            <person name="Barry K.W."/>
            <person name="Cichocki N."/>
            <person name="Veneault-Fourrey C."/>
            <person name="LaButti K."/>
            <person name="Lindquist E.A."/>
            <person name="Lipzen A."/>
            <person name="Lundell T."/>
            <person name="Morin E."/>
            <person name="Murat C."/>
            <person name="Sun H."/>
            <person name="Tunlid A."/>
            <person name="Henrissat B."/>
            <person name="Grigoriev I.V."/>
            <person name="Hibbett D.S."/>
            <person name="Martin F."/>
            <person name="Nordberg H.P."/>
            <person name="Cantor M.N."/>
            <person name="Hua S.X."/>
        </authorList>
    </citation>
    <scope>NUCLEOTIDE SEQUENCE [LARGE SCALE GENOMIC DNA]</scope>
    <source>
        <strain evidence="7 8">MAFF 305830</strain>
    </source>
</reference>
<evidence type="ECO:0000256" key="1">
    <source>
        <dbReference type="ARBA" id="ARBA00013134"/>
    </source>
</evidence>
<dbReference type="CDD" id="cd03141">
    <property type="entry name" value="GATase1_Hsp31_like"/>
    <property type="match status" value="1"/>
</dbReference>
<protein>
    <recommendedName>
        <fullName evidence="1">D-lactate dehydratase</fullName>
        <ecNumber evidence="1">4.2.1.130</ecNumber>
    </recommendedName>
</protein>
<keyword evidence="2" id="KW-0346">Stress response</keyword>
<dbReference type="GO" id="GO:0019243">
    <property type="term" value="P:methylglyoxal catabolic process to D-lactate via S-lactoyl-glutathione"/>
    <property type="evidence" value="ECO:0007669"/>
    <property type="project" value="TreeGrafter"/>
</dbReference>
<dbReference type="GO" id="GO:0019172">
    <property type="term" value="F:glyoxalase III activity"/>
    <property type="evidence" value="ECO:0007669"/>
    <property type="project" value="UniProtKB-EC"/>
</dbReference>
<dbReference type="InterPro" id="IPR050325">
    <property type="entry name" value="Prot/Nucl_acid_deglycase"/>
</dbReference>
<keyword evidence="8" id="KW-1185">Reference proteome</keyword>
<gene>
    <name evidence="7" type="ORF">M408DRAFT_78236</name>
</gene>
<dbReference type="InterPro" id="IPR002818">
    <property type="entry name" value="DJ-1/PfpI"/>
</dbReference>
<dbReference type="Pfam" id="PF01965">
    <property type="entry name" value="DJ-1_PfpI"/>
    <property type="match status" value="1"/>
</dbReference>
<proteinExistence type="inferred from homology"/>
<name>A0A0C3AE72_SERVB</name>
<dbReference type="EMBL" id="KN824345">
    <property type="protein sequence ID" value="KIM22955.1"/>
    <property type="molecule type" value="Genomic_DNA"/>
</dbReference>